<dbReference type="KEGG" id="aup:AsAng_0062280"/>
<dbReference type="EMBL" id="AP026867">
    <property type="protein sequence ID" value="BDS15444.1"/>
    <property type="molecule type" value="Genomic_DNA"/>
</dbReference>
<sequence length="332" mass="36566">MKAVIPVAGVGTRLRPHTYTQPKPLIPVAGKTLIASIIDQLVAEGGITEFILVIGYLGDKIRNYIEARYPDLDITFVYQEARLGLGHAMYTAISAYEDSEEILIVLGDTIFEGNLKTLMQQPNSCLGVKKVDDPREFGVVELGDDGYIRRVVEKPRIPKSNMALVGLYKISEVADFIEALKYIVDNNILTIDEYQLSDALMRMVEMGVKFTTFEVDNWYDCGKKDILLDTNAMLLRRQGNASENIPAFENTIIVHPVSIGENCQIKNSIIGPNVCIGDHSVLNYAIVSDSIIGSYALIEEAVLQKSIIGSDASIKGLSLSLNIGDNTEIDFS</sequence>
<reference evidence="2" key="1">
    <citation type="submission" date="2022-09" db="EMBL/GenBank/DDBJ databases">
        <title>Aureispira anguillicida sp. nov., isolated from Leptocephalus of Japanese eel Anguilla japonica.</title>
        <authorList>
            <person name="Yuasa K."/>
            <person name="Mekata T."/>
            <person name="Ikunari K."/>
        </authorList>
    </citation>
    <scope>NUCLEOTIDE SEQUENCE</scope>
    <source>
        <strain evidence="2">EL160426</strain>
    </source>
</reference>
<keyword evidence="3" id="KW-1185">Reference proteome</keyword>
<gene>
    <name evidence="2" type="ORF">AsAng_0062280</name>
</gene>
<dbReference type="Gene3D" id="3.90.550.10">
    <property type="entry name" value="Spore Coat Polysaccharide Biosynthesis Protein SpsA, Chain A"/>
    <property type="match status" value="1"/>
</dbReference>
<dbReference type="Gene3D" id="2.160.10.10">
    <property type="entry name" value="Hexapeptide repeat proteins"/>
    <property type="match status" value="1"/>
</dbReference>
<dbReference type="Pfam" id="PF00483">
    <property type="entry name" value="NTP_transferase"/>
    <property type="match status" value="1"/>
</dbReference>
<dbReference type="AlphaFoldDB" id="A0A916DVS4"/>
<evidence type="ECO:0000313" key="3">
    <source>
        <dbReference type="Proteomes" id="UP001060919"/>
    </source>
</evidence>
<dbReference type="RefSeq" id="WP_264790601.1">
    <property type="nucleotide sequence ID" value="NZ_AP026867.1"/>
</dbReference>
<accession>A0A916DVS4</accession>
<dbReference type="InterPro" id="IPR029044">
    <property type="entry name" value="Nucleotide-diphossugar_trans"/>
</dbReference>
<feature type="domain" description="Nucleotidyl transferase" evidence="1">
    <location>
        <begin position="2"/>
        <end position="234"/>
    </location>
</feature>
<name>A0A916DVS4_9BACT</name>
<dbReference type="CDD" id="cd04181">
    <property type="entry name" value="NTP_transferase"/>
    <property type="match status" value="1"/>
</dbReference>
<dbReference type="Proteomes" id="UP001060919">
    <property type="component" value="Chromosome"/>
</dbReference>
<proteinExistence type="predicted"/>
<dbReference type="InterPro" id="IPR005835">
    <property type="entry name" value="NTP_transferase_dom"/>
</dbReference>
<organism evidence="2 3">
    <name type="scientific">Aureispira anguillae</name>
    <dbReference type="NCBI Taxonomy" id="2864201"/>
    <lineage>
        <taxon>Bacteria</taxon>
        <taxon>Pseudomonadati</taxon>
        <taxon>Bacteroidota</taxon>
        <taxon>Saprospiria</taxon>
        <taxon>Saprospirales</taxon>
        <taxon>Saprospiraceae</taxon>
        <taxon>Aureispira</taxon>
    </lineage>
</organism>
<dbReference type="SUPFAM" id="SSF53448">
    <property type="entry name" value="Nucleotide-diphospho-sugar transferases"/>
    <property type="match status" value="1"/>
</dbReference>
<dbReference type="PANTHER" id="PTHR42883">
    <property type="entry name" value="GLUCOSE-1-PHOSPHATE THYMIDYLTRANSFERASE"/>
    <property type="match status" value="1"/>
</dbReference>
<dbReference type="PANTHER" id="PTHR42883:SF2">
    <property type="entry name" value="THYMIDYLYLTRANSFERASE"/>
    <property type="match status" value="1"/>
</dbReference>
<protein>
    <submittedName>
        <fullName evidence="2">Sugar phosphate nucleotidyltransferase</fullName>
    </submittedName>
</protein>
<evidence type="ECO:0000313" key="2">
    <source>
        <dbReference type="EMBL" id="BDS15444.1"/>
    </source>
</evidence>
<evidence type="ECO:0000259" key="1">
    <source>
        <dbReference type="Pfam" id="PF00483"/>
    </source>
</evidence>